<evidence type="ECO:0000313" key="2">
    <source>
        <dbReference type="EMBL" id="MBD2767596.1"/>
    </source>
</evidence>
<gene>
    <name evidence="2" type="ORF">IC235_06790</name>
</gene>
<organism evidence="2 3">
    <name type="scientific">Hymenobacter montanus</name>
    <dbReference type="NCBI Taxonomy" id="2771359"/>
    <lineage>
        <taxon>Bacteria</taxon>
        <taxon>Pseudomonadati</taxon>
        <taxon>Bacteroidota</taxon>
        <taxon>Cytophagia</taxon>
        <taxon>Cytophagales</taxon>
        <taxon>Hymenobacteraceae</taxon>
        <taxon>Hymenobacter</taxon>
    </lineage>
</organism>
<name>A0A927BBV7_9BACT</name>
<feature type="domain" description="Secretion system C-terminal sorting" evidence="1">
    <location>
        <begin position="836"/>
        <end position="906"/>
    </location>
</feature>
<keyword evidence="3" id="KW-1185">Reference proteome</keyword>
<dbReference type="EMBL" id="JACXAD010000006">
    <property type="protein sequence ID" value="MBD2767596.1"/>
    <property type="molecule type" value="Genomic_DNA"/>
</dbReference>
<dbReference type="NCBIfam" id="TIGR04183">
    <property type="entry name" value="Por_Secre_tail"/>
    <property type="match status" value="1"/>
</dbReference>
<dbReference type="Pfam" id="PF18962">
    <property type="entry name" value="Por_Secre_tail"/>
    <property type="match status" value="1"/>
</dbReference>
<proteinExistence type="predicted"/>
<reference evidence="2" key="1">
    <citation type="submission" date="2020-09" db="EMBL/GenBank/DDBJ databases">
        <authorList>
            <person name="Kim M.K."/>
        </authorList>
    </citation>
    <scope>NUCLEOTIDE SEQUENCE</scope>
    <source>
        <strain evidence="2">BT664</strain>
    </source>
</reference>
<dbReference type="Proteomes" id="UP000612233">
    <property type="component" value="Unassembled WGS sequence"/>
</dbReference>
<protein>
    <submittedName>
        <fullName evidence="2">T9SS type A sorting domain-containing protein</fullName>
    </submittedName>
</protein>
<evidence type="ECO:0000313" key="3">
    <source>
        <dbReference type="Proteomes" id="UP000612233"/>
    </source>
</evidence>
<dbReference type="RefSeq" id="WP_191004420.1">
    <property type="nucleotide sequence ID" value="NZ_JACXAD010000006.1"/>
</dbReference>
<sequence>MLHNFLQRSITMAGVCGDDPNPSGGIPYPDSERNADIASLNSIQAKFIGRAAWWWGNTGDRGDQDHFQRTNDIANKLLEGNADRVIQAAIFEFIGNYVARDPQSPISQTNYEVTGSANTIPLPAWVYKEFHPDADYTVRPFDAKRIAYPYDYWQAHLKYHNYAIPDVTSEEAQMWLYYRACNYMASNIEALHMGQWHLIAYRDALGQRPGGTGEEAYRYSKMLIDRIRAFARNGNPNFTQVNDTRGQPNDIQGARRGYVILDCHIKRPVQYQGVELFDFHSMPIHATKIHTQYKETVINGDRYPQGTPGFYEAPVYGTELIGRSCPNDFDGPSLLDHDPRLFLVELDNSGSDTLAPVQSWKPEMHMWGWDEITWYASQPSATYRADWLRHAYKWLQCNDPQVSLEMPGRRGTVAANGVKGLYRFNVPSDDGSPSREQTRIAELWTGRYDTFIPAYTLPYSYPATGSKEPILAGSTSDSHSYAQTVSTLALEHDGSICWRDYKSGLIYYAKWEPGTGKWGTYSIPGTSNAASDLMFFEDGLLFYRTSDNKIDYCQWIASTNTWSHNTTFTSANGANNVAGNLVFEATGPFDKRVNRKAIYYRSTQGHLEYVKYDPDANVWYHDVVSSVVPVDAVEGAILCPSAGTVACISQQTLRVFGWTNNGWQDKPLPWPLTNVRNGLALEKYSDRSDVVFYYCTTGNDVAAIGYDYNTGVYKTAKNLGVSNAWGDIILTDNSALLYRTSNGGIARARWGCTQGGPDADGWVIEEYSGIRNCHWGLTRQRDGSLFYVGTRGGVQNTINYLTWEANKCAVVQQRPAAQLLATAPTKSRPEMRLVAYPNPGNEEITVVSDRPTAETGEGQLLDALGRTVRAFPWRGTVSLDVRNVPAGVYVLRVRTATTTQTTRLVVEH</sequence>
<evidence type="ECO:0000259" key="1">
    <source>
        <dbReference type="Pfam" id="PF18962"/>
    </source>
</evidence>
<comment type="caution">
    <text evidence="2">The sequence shown here is derived from an EMBL/GenBank/DDBJ whole genome shotgun (WGS) entry which is preliminary data.</text>
</comment>
<dbReference type="InterPro" id="IPR026444">
    <property type="entry name" value="Secre_tail"/>
</dbReference>
<accession>A0A927BBV7</accession>
<dbReference type="AlphaFoldDB" id="A0A927BBV7"/>